<dbReference type="Proteomes" id="UP000242469">
    <property type="component" value="Unassembled WGS sequence"/>
</dbReference>
<keyword evidence="7 8" id="KW-0472">Membrane</keyword>
<accession>A0A1H4F8B6</accession>
<keyword evidence="5 8" id="KW-0812">Transmembrane</keyword>
<evidence type="ECO:0000259" key="9">
    <source>
        <dbReference type="PROSITE" id="PS50850"/>
    </source>
</evidence>
<gene>
    <name evidence="10" type="ORF">SAMN02745729_11094</name>
</gene>
<sequence length="400" mass="42328">MTPKTTHIPGLILMLAGLTALAPLSTDAYLPAIPAIASDLGVIVHDIELTVGLFLAGFAVGQLFGGPYSDRFGRRTAVFTGLSIFMLGAFWAMLADSAHALWLARILQGFGGGISVVNSMAIIRDRHSGRESAQAMSRMASIIMAAPLLAPVIGALILKISDWRSIFMFLFGYGLILSVALFMRLPETLAPREGPLSNPLRNYLSVLQNRNALGYLCSVAASYAGMFAFITASPGMYIGYYGISPSVYPILFGANIVTLLLCNRINIRLLHRFSPQQLLQGAQKVQLLAATALLLGYLLTPAPVWMVLVLVMLFIGMQGFVMSNAMAGTSEFFPHTAATATALIGACGFATGAVGGILTGLLGDGTPLPMVSIMFAGAVSGFVLGRWLLPRQSACDSTSA</sequence>
<dbReference type="RefSeq" id="WP_091826989.1">
    <property type="nucleotide sequence ID" value="NZ_FNRJ01000010.1"/>
</dbReference>
<evidence type="ECO:0000256" key="6">
    <source>
        <dbReference type="ARBA" id="ARBA00022989"/>
    </source>
</evidence>
<dbReference type="GO" id="GO:0042910">
    <property type="term" value="F:xenobiotic transmembrane transporter activity"/>
    <property type="evidence" value="ECO:0007669"/>
    <property type="project" value="InterPro"/>
</dbReference>
<dbReference type="Gene3D" id="1.20.1720.10">
    <property type="entry name" value="Multidrug resistance protein D"/>
    <property type="match status" value="1"/>
</dbReference>
<feature type="transmembrane region" description="Helical" evidence="8">
    <location>
        <begin position="42"/>
        <end position="64"/>
    </location>
</feature>
<dbReference type="PANTHER" id="PTHR23502">
    <property type="entry name" value="MAJOR FACILITATOR SUPERFAMILY"/>
    <property type="match status" value="1"/>
</dbReference>
<evidence type="ECO:0000313" key="11">
    <source>
        <dbReference type="Proteomes" id="UP000242469"/>
    </source>
</evidence>
<dbReference type="InterPro" id="IPR004812">
    <property type="entry name" value="Efflux_drug-R_Bcr/CmlA"/>
</dbReference>
<feature type="transmembrane region" description="Helical" evidence="8">
    <location>
        <begin position="368"/>
        <end position="389"/>
    </location>
</feature>
<dbReference type="PROSITE" id="PS50850">
    <property type="entry name" value="MFS"/>
    <property type="match status" value="1"/>
</dbReference>
<dbReference type="STRING" id="1122198.SAMN02745729_11094"/>
<dbReference type="EMBL" id="FNRJ01000010">
    <property type="protein sequence ID" value="SEA93544.1"/>
    <property type="molecule type" value="Genomic_DNA"/>
</dbReference>
<dbReference type="GO" id="GO:1990961">
    <property type="term" value="P:xenobiotic detoxification by transmembrane export across the plasma membrane"/>
    <property type="evidence" value="ECO:0007669"/>
    <property type="project" value="InterPro"/>
</dbReference>
<feature type="transmembrane region" description="Helical" evidence="8">
    <location>
        <begin position="100"/>
        <end position="123"/>
    </location>
</feature>
<feature type="transmembrane region" description="Helical" evidence="8">
    <location>
        <begin position="337"/>
        <end position="362"/>
    </location>
</feature>
<name>A0A1H4F8B6_9GAMM</name>
<feature type="transmembrane region" description="Helical" evidence="8">
    <location>
        <begin position="135"/>
        <end position="157"/>
    </location>
</feature>
<feature type="transmembrane region" description="Helical" evidence="8">
    <location>
        <begin position="76"/>
        <end position="94"/>
    </location>
</feature>
<keyword evidence="4" id="KW-1003">Cell membrane</keyword>
<dbReference type="InterPro" id="IPR005829">
    <property type="entry name" value="Sugar_transporter_CS"/>
</dbReference>
<organism evidence="10 11">
    <name type="scientific">Marinobacterium iners DSM 11526</name>
    <dbReference type="NCBI Taxonomy" id="1122198"/>
    <lineage>
        <taxon>Bacteria</taxon>
        <taxon>Pseudomonadati</taxon>
        <taxon>Pseudomonadota</taxon>
        <taxon>Gammaproteobacteria</taxon>
        <taxon>Oceanospirillales</taxon>
        <taxon>Oceanospirillaceae</taxon>
        <taxon>Marinobacterium</taxon>
    </lineage>
</organism>
<evidence type="ECO:0000256" key="1">
    <source>
        <dbReference type="ARBA" id="ARBA00004651"/>
    </source>
</evidence>
<feature type="transmembrane region" description="Helical" evidence="8">
    <location>
        <begin position="238"/>
        <end position="261"/>
    </location>
</feature>
<dbReference type="CDD" id="cd17320">
    <property type="entry name" value="MFS_MdfA_MDR_like"/>
    <property type="match status" value="1"/>
</dbReference>
<dbReference type="PANTHER" id="PTHR23502:SF132">
    <property type="entry name" value="POLYAMINE TRANSPORTER 2-RELATED"/>
    <property type="match status" value="1"/>
</dbReference>
<protein>
    <recommendedName>
        <fullName evidence="8">Bcr/CflA family efflux transporter</fullName>
    </recommendedName>
</protein>
<feature type="domain" description="Major facilitator superfamily (MFS) profile" evidence="9">
    <location>
        <begin position="11"/>
        <end position="393"/>
    </location>
</feature>
<comment type="subcellular location">
    <subcellularLocation>
        <location evidence="8">Cell inner membrane</location>
        <topology evidence="8">Multi-pass membrane protein</topology>
    </subcellularLocation>
    <subcellularLocation>
        <location evidence="1">Cell membrane</location>
        <topology evidence="1">Multi-pass membrane protein</topology>
    </subcellularLocation>
</comment>
<keyword evidence="3 8" id="KW-0813">Transport</keyword>
<dbReference type="SUPFAM" id="SSF103473">
    <property type="entry name" value="MFS general substrate transporter"/>
    <property type="match status" value="1"/>
</dbReference>
<evidence type="ECO:0000256" key="2">
    <source>
        <dbReference type="ARBA" id="ARBA00006236"/>
    </source>
</evidence>
<keyword evidence="8" id="KW-0997">Cell inner membrane</keyword>
<keyword evidence="11" id="KW-1185">Reference proteome</keyword>
<reference evidence="11" key="1">
    <citation type="submission" date="2016-10" db="EMBL/GenBank/DDBJ databases">
        <authorList>
            <person name="Varghese N."/>
            <person name="Submissions S."/>
        </authorList>
    </citation>
    <scope>NUCLEOTIDE SEQUENCE [LARGE SCALE GENOMIC DNA]</scope>
    <source>
        <strain evidence="11">DSM 11526</strain>
    </source>
</reference>
<evidence type="ECO:0000313" key="10">
    <source>
        <dbReference type="EMBL" id="SEA93544.1"/>
    </source>
</evidence>
<dbReference type="OrthoDB" id="9814303at2"/>
<dbReference type="Pfam" id="PF07690">
    <property type="entry name" value="MFS_1"/>
    <property type="match status" value="1"/>
</dbReference>
<proteinExistence type="inferred from homology"/>
<keyword evidence="6 8" id="KW-1133">Transmembrane helix</keyword>
<feature type="transmembrane region" description="Helical" evidence="8">
    <location>
        <begin position="163"/>
        <end position="183"/>
    </location>
</feature>
<dbReference type="AlphaFoldDB" id="A0A1H4F8B6"/>
<dbReference type="InterPro" id="IPR036259">
    <property type="entry name" value="MFS_trans_sf"/>
</dbReference>
<feature type="transmembrane region" description="Helical" evidence="8">
    <location>
        <begin position="212"/>
        <end position="232"/>
    </location>
</feature>
<comment type="caution">
    <text evidence="8">Lacks conserved residue(s) required for the propagation of feature annotation.</text>
</comment>
<dbReference type="InterPro" id="IPR020846">
    <property type="entry name" value="MFS_dom"/>
</dbReference>
<dbReference type="InterPro" id="IPR011701">
    <property type="entry name" value="MFS"/>
</dbReference>
<evidence type="ECO:0000256" key="7">
    <source>
        <dbReference type="ARBA" id="ARBA00023136"/>
    </source>
</evidence>
<evidence type="ECO:0000256" key="5">
    <source>
        <dbReference type="ARBA" id="ARBA00022692"/>
    </source>
</evidence>
<evidence type="ECO:0000256" key="8">
    <source>
        <dbReference type="RuleBase" id="RU365088"/>
    </source>
</evidence>
<dbReference type="GO" id="GO:0005886">
    <property type="term" value="C:plasma membrane"/>
    <property type="evidence" value="ECO:0007669"/>
    <property type="project" value="UniProtKB-SubCell"/>
</dbReference>
<dbReference type="NCBIfam" id="TIGR00710">
    <property type="entry name" value="efflux_Bcr_CflA"/>
    <property type="match status" value="1"/>
</dbReference>
<evidence type="ECO:0000256" key="4">
    <source>
        <dbReference type="ARBA" id="ARBA00022475"/>
    </source>
</evidence>
<comment type="similarity">
    <text evidence="2 8">Belongs to the major facilitator superfamily. Bcr/CmlA family.</text>
</comment>
<dbReference type="PROSITE" id="PS00216">
    <property type="entry name" value="SUGAR_TRANSPORT_1"/>
    <property type="match status" value="1"/>
</dbReference>
<evidence type="ECO:0000256" key="3">
    <source>
        <dbReference type="ARBA" id="ARBA00022448"/>
    </source>
</evidence>